<keyword evidence="1" id="KW-0472">Membrane</keyword>
<feature type="non-terminal residue" evidence="2">
    <location>
        <position position="51"/>
    </location>
</feature>
<organism evidence="2">
    <name type="scientific">marine sediment metagenome</name>
    <dbReference type="NCBI Taxonomy" id="412755"/>
    <lineage>
        <taxon>unclassified sequences</taxon>
        <taxon>metagenomes</taxon>
        <taxon>ecological metagenomes</taxon>
    </lineage>
</organism>
<keyword evidence="1" id="KW-0812">Transmembrane</keyword>
<gene>
    <name evidence="2" type="ORF">LCGC14_1951490</name>
</gene>
<accession>A0A0F9HVU0</accession>
<protein>
    <submittedName>
        <fullName evidence="2">Uncharacterized protein</fullName>
    </submittedName>
</protein>
<proteinExistence type="predicted"/>
<comment type="caution">
    <text evidence="2">The sequence shown here is derived from an EMBL/GenBank/DDBJ whole genome shotgun (WGS) entry which is preliminary data.</text>
</comment>
<evidence type="ECO:0000256" key="1">
    <source>
        <dbReference type="SAM" id="Phobius"/>
    </source>
</evidence>
<evidence type="ECO:0000313" key="2">
    <source>
        <dbReference type="EMBL" id="KKL85760.1"/>
    </source>
</evidence>
<feature type="transmembrane region" description="Helical" evidence="1">
    <location>
        <begin position="12"/>
        <end position="36"/>
    </location>
</feature>
<reference evidence="2" key="1">
    <citation type="journal article" date="2015" name="Nature">
        <title>Complex archaea that bridge the gap between prokaryotes and eukaryotes.</title>
        <authorList>
            <person name="Spang A."/>
            <person name="Saw J.H."/>
            <person name="Jorgensen S.L."/>
            <person name="Zaremba-Niedzwiedzka K."/>
            <person name="Martijn J."/>
            <person name="Lind A.E."/>
            <person name="van Eijk R."/>
            <person name="Schleper C."/>
            <person name="Guy L."/>
            <person name="Ettema T.J."/>
        </authorList>
    </citation>
    <scope>NUCLEOTIDE SEQUENCE</scope>
</reference>
<dbReference type="EMBL" id="LAZR01021315">
    <property type="protein sequence ID" value="KKL85760.1"/>
    <property type="molecule type" value="Genomic_DNA"/>
</dbReference>
<keyword evidence="1" id="KW-1133">Transmembrane helix</keyword>
<sequence length="51" mass="5469">MQEQGGSRGSFFLNVNLVFLSQIATYGLAFGLRIVLARGLGDEGLGTYALF</sequence>
<name>A0A0F9HVU0_9ZZZZ</name>
<dbReference type="AlphaFoldDB" id="A0A0F9HVU0"/>